<dbReference type="FunFam" id="3.20.20.100:FF:000006">
    <property type="entry name" value="Aldo-keto reductase family 1 member A1"/>
    <property type="match status" value="1"/>
</dbReference>
<feature type="binding site" evidence="5">
    <location>
        <position position="114"/>
    </location>
    <ligand>
        <name>substrate</name>
    </ligand>
</feature>
<evidence type="ECO:0000256" key="3">
    <source>
        <dbReference type="ARBA" id="ARBA00023002"/>
    </source>
</evidence>
<gene>
    <name evidence="8" type="ORF">ONE63_002950</name>
</gene>
<dbReference type="Pfam" id="PF00248">
    <property type="entry name" value="Aldo_ket_red"/>
    <property type="match status" value="1"/>
</dbReference>
<proteinExistence type="inferred from homology"/>
<keyword evidence="2" id="KW-0521">NADP</keyword>
<evidence type="ECO:0000256" key="4">
    <source>
        <dbReference type="PIRSR" id="PIRSR000097-1"/>
    </source>
</evidence>
<organism evidence="8 9">
    <name type="scientific">Megalurothrips usitatus</name>
    <name type="common">bean blossom thrips</name>
    <dbReference type="NCBI Taxonomy" id="439358"/>
    <lineage>
        <taxon>Eukaryota</taxon>
        <taxon>Metazoa</taxon>
        <taxon>Ecdysozoa</taxon>
        <taxon>Arthropoda</taxon>
        <taxon>Hexapoda</taxon>
        <taxon>Insecta</taxon>
        <taxon>Pterygota</taxon>
        <taxon>Neoptera</taxon>
        <taxon>Paraneoptera</taxon>
        <taxon>Thysanoptera</taxon>
        <taxon>Terebrantia</taxon>
        <taxon>Thripoidea</taxon>
        <taxon>Thripidae</taxon>
        <taxon>Megalurothrips</taxon>
    </lineage>
</organism>
<feature type="site" description="Lowers pKa of active site Tyr" evidence="6">
    <location>
        <position position="81"/>
    </location>
</feature>
<dbReference type="InterPro" id="IPR018170">
    <property type="entry name" value="Aldo/ket_reductase_CS"/>
</dbReference>
<feature type="active site" description="Proton donor" evidence="4">
    <location>
        <position position="52"/>
    </location>
</feature>
<evidence type="ECO:0000256" key="5">
    <source>
        <dbReference type="PIRSR" id="PIRSR000097-2"/>
    </source>
</evidence>
<dbReference type="EMBL" id="JAPTSV010000013">
    <property type="protein sequence ID" value="KAJ1521269.1"/>
    <property type="molecule type" value="Genomic_DNA"/>
</dbReference>
<evidence type="ECO:0000256" key="1">
    <source>
        <dbReference type="ARBA" id="ARBA00007905"/>
    </source>
</evidence>
<dbReference type="Proteomes" id="UP001075354">
    <property type="component" value="Chromosome 13"/>
</dbReference>
<dbReference type="AlphaFoldDB" id="A0AAV7X9H1"/>
<dbReference type="InterPro" id="IPR023210">
    <property type="entry name" value="NADP_OxRdtase_dom"/>
</dbReference>
<evidence type="ECO:0000313" key="8">
    <source>
        <dbReference type="EMBL" id="KAJ1521269.1"/>
    </source>
</evidence>
<reference evidence="8" key="1">
    <citation type="submission" date="2022-12" db="EMBL/GenBank/DDBJ databases">
        <title>Chromosome-level genome assembly of the bean flower thrips Megalurothrips usitatus.</title>
        <authorList>
            <person name="Ma L."/>
            <person name="Liu Q."/>
            <person name="Li H."/>
            <person name="Cai W."/>
        </authorList>
    </citation>
    <scope>NUCLEOTIDE SEQUENCE</scope>
    <source>
        <strain evidence="8">Cailab_2022a</strain>
    </source>
</reference>
<protein>
    <recommendedName>
        <fullName evidence="7">NADP-dependent oxidoreductase domain-containing protein</fullName>
    </recommendedName>
</protein>
<dbReference type="Gene3D" id="3.20.20.100">
    <property type="entry name" value="NADP-dependent oxidoreductase domain"/>
    <property type="match status" value="1"/>
</dbReference>
<name>A0AAV7X9H1_9NEOP</name>
<dbReference type="InterPro" id="IPR036812">
    <property type="entry name" value="NAD(P)_OxRdtase_dom_sf"/>
</dbReference>
<comment type="similarity">
    <text evidence="1">Belongs to the aldo/keto reductase family.</text>
</comment>
<dbReference type="SUPFAM" id="SSF51430">
    <property type="entry name" value="NAD(P)-linked oxidoreductase"/>
    <property type="match status" value="1"/>
</dbReference>
<dbReference type="PIRSF" id="PIRSF000097">
    <property type="entry name" value="AKR"/>
    <property type="match status" value="1"/>
</dbReference>
<feature type="domain" description="NADP-dependent oxidoreductase" evidence="7">
    <location>
        <begin position="19"/>
        <end position="293"/>
    </location>
</feature>
<keyword evidence="3" id="KW-0560">Oxidoreductase</keyword>
<dbReference type="PROSITE" id="PS00062">
    <property type="entry name" value="ALDOKETO_REDUCTASE_2"/>
    <property type="match status" value="1"/>
</dbReference>
<accession>A0AAV7X9H1</accession>
<keyword evidence="9" id="KW-1185">Reference proteome</keyword>
<comment type="caution">
    <text evidence="8">The sequence shown here is derived from an EMBL/GenBank/DDBJ whole genome shotgun (WGS) entry which is preliminary data.</text>
</comment>
<sequence>MATLAPTTRLSNGVHIPVIGLGTWQAAPGEVQRAVAHAIDVGYRHIDCAAYYRNEAEVGAAIRRKVDDGVVRREELFVTSKLWGTDHRPDRVLAACATSLRNFGLDYLDLYLVHSPMALKVGQEGSDVEVEGATAFDDVDFLETWRSVELCAERGLARSVGVSNFNSRQLDRVLEDGAVPPVVNQVECHAHLNQKRLTAFCADRGVLVTAYSPLASPARPWAAPADPLPLRDPRVAAVAARHGRTPAQVLLRYLIQLGTVPIPKSVSASRIRENFRIFDFQLSAADVAALDGLDCDGRLFVFPE</sequence>
<evidence type="ECO:0000256" key="2">
    <source>
        <dbReference type="ARBA" id="ARBA00022857"/>
    </source>
</evidence>
<dbReference type="GO" id="GO:0016491">
    <property type="term" value="F:oxidoreductase activity"/>
    <property type="evidence" value="ECO:0007669"/>
    <property type="project" value="UniProtKB-KW"/>
</dbReference>
<evidence type="ECO:0000259" key="7">
    <source>
        <dbReference type="Pfam" id="PF00248"/>
    </source>
</evidence>
<dbReference type="PRINTS" id="PR00069">
    <property type="entry name" value="ALDKETRDTASE"/>
</dbReference>
<dbReference type="InterPro" id="IPR020471">
    <property type="entry name" value="AKR"/>
</dbReference>
<evidence type="ECO:0000256" key="6">
    <source>
        <dbReference type="PIRSR" id="PIRSR000097-3"/>
    </source>
</evidence>
<dbReference type="PROSITE" id="PS00798">
    <property type="entry name" value="ALDOKETO_REDUCTASE_1"/>
    <property type="match status" value="1"/>
</dbReference>
<dbReference type="PANTHER" id="PTHR11732">
    <property type="entry name" value="ALDO/KETO REDUCTASE"/>
    <property type="match status" value="1"/>
</dbReference>
<evidence type="ECO:0000313" key="9">
    <source>
        <dbReference type="Proteomes" id="UP001075354"/>
    </source>
</evidence>